<dbReference type="KEGG" id="pfla:Pflav_008820"/>
<organism evidence="2 3">
    <name type="scientific">Phytohabitans flavus</name>
    <dbReference type="NCBI Taxonomy" id="1076124"/>
    <lineage>
        <taxon>Bacteria</taxon>
        <taxon>Bacillati</taxon>
        <taxon>Actinomycetota</taxon>
        <taxon>Actinomycetes</taxon>
        <taxon>Micromonosporales</taxon>
        <taxon>Micromonosporaceae</taxon>
    </lineage>
</organism>
<gene>
    <name evidence="2" type="ORF">Pflav_008820</name>
</gene>
<evidence type="ECO:0000313" key="3">
    <source>
        <dbReference type="Proteomes" id="UP000502508"/>
    </source>
</evidence>
<name>A0A6F8XKY2_9ACTN</name>
<dbReference type="EMBL" id="AP022870">
    <property type="protein sequence ID" value="BCB74472.1"/>
    <property type="molecule type" value="Genomic_DNA"/>
</dbReference>
<evidence type="ECO:0000256" key="1">
    <source>
        <dbReference type="SAM" id="Phobius"/>
    </source>
</evidence>
<sequence>MKTYWRSGTPFAQRPAFSWLLLAVSLVVMATTLVLLSRASASDRSLRRDGVRITATVVGERFAGRAQIWIFQYEYAGTTFEKSIQCAVCYAVGGKITVYVDRDDPNRFVTAEGGGSRSRSEGAGWVLMFVLLIPLVWSVRSLVPTRAP</sequence>
<proteinExistence type="predicted"/>
<keyword evidence="1" id="KW-0472">Membrane</keyword>
<feature type="transmembrane region" description="Helical" evidence="1">
    <location>
        <begin position="125"/>
        <end position="143"/>
    </location>
</feature>
<dbReference type="AlphaFoldDB" id="A0A6F8XKY2"/>
<evidence type="ECO:0000313" key="2">
    <source>
        <dbReference type="EMBL" id="BCB74472.1"/>
    </source>
</evidence>
<reference evidence="2 3" key="2">
    <citation type="submission" date="2020-03" db="EMBL/GenBank/DDBJ databases">
        <authorList>
            <person name="Ichikawa N."/>
            <person name="Kimura A."/>
            <person name="Kitahashi Y."/>
            <person name="Uohara A."/>
        </authorList>
    </citation>
    <scope>NUCLEOTIDE SEQUENCE [LARGE SCALE GENOMIC DNA]</scope>
    <source>
        <strain evidence="2 3">NBRC 107702</strain>
    </source>
</reference>
<keyword evidence="1" id="KW-0812">Transmembrane</keyword>
<protein>
    <recommendedName>
        <fullName evidence="4">DUF3592 domain-containing protein</fullName>
    </recommendedName>
</protein>
<reference evidence="2 3" key="1">
    <citation type="submission" date="2020-03" db="EMBL/GenBank/DDBJ databases">
        <title>Whole genome shotgun sequence of Phytohabitans flavus NBRC 107702.</title>
        <authorList>
            <person name="Komaki H."/>
            <person name="Tamura T."/>
        </authorList>
    </citation>
    <scope>NUCLEOTIDE SEQUENCE [LARGE SCALE GENOMIC DNA]</scope>
    <source>
        <strain evidence="2 3">NBRC 107702</strain>
    </source>
</reference>
<accession>A0A6F8XKY2</accession>
<dbReference type="RefSeq" id="WP_173033865.1">
    <property type="nucleotide sequence ID" value="NZ_AP022870.1"/>
</dbReference>
<dbReference type="Proteomes" id="UP000502508">
    <property type="component" value="Chromosome"/>
</dbReference>
<keyword evidence="3" id="KW-1185">Reference proteome</keyword>
<feature type="transmembrane region" description="Helical" evidence="1">
    <location>
        <begin position="16"/>
        <end position="37"/>
    </location>
</feature>
<keyword evidence="1" id="KW-1133">Transmembrane helix</keyword>
<evidence type="ECO:0008006" key="4">
    <source>
        <dbReference type="Google" id="ProtNLM"/>
    </source>
</evidence>